<feature type="signal peptide" evidence="2">
    <location>
        <begin position="1"/>
        <end position="22"/>
    </location>
</feature>
<keyword evidence="4" id="KW-1185">Reference proteome</keyword>
<evidence type="ECO:0000256" key="1">
    <source>
        <dbReference type="SAM" id="MobiDB-lite"/>
    </source>
</evidence>
<protein>
    <recommendedName>
        <fullName evidence="5">Secreted protein</fullName>
    </recommendedName>
</protein>
<dbReference type="Proteomes" id="UP000030764">
    <property type="component" value="Unassembled WGS sequence"/>
</dbReference>
<proteinExistence type="predicted"/>
<dbReference type="AlphaFoldDB" id="A0A085M8U1"/>
<organism evidence="3 4">
    <name type="scientific">Trichuris suis</name>
    <name type="common">pig whipworm</name>
    <dbReference type="NCBI Taxonomy" id="68888"/>
    <lineage>
        <taxon>Eukaryota</taxon>
        <taxon>Metazoa</taxon>
        <taxon>Ecdysozoa</taxon>
        <taxon>Nematoda</taxon>
        <taxon>Enoplea</taxon>
        <taxon>Dorylaimia</taxon>
        <taxon>Trichinellida</taxon>
        <taxon>Trichuridae</taxon>
        <taxon>Trichuris</taxon>
    </lineage>
</organism>
<evidence type="ECO:0000313" key="4">
    <source>
        <dbReference type="Proteomes" id="UP000030764"/>
    </source>
</evidence>
<accession>A0A085M8U1</accession>
<feature type="compositionally biased region" description="Basic residues" evidence="1">
    <location>
        <begin position="38"/>
        <end position="54"/>
    </location>
</feature>
<reference evidence="3 4" key="1">
    <citation type="journal article" date="2014" name="Nat. Genet.">
        <title>Genome and transcriptome of the porcine whipworm Trichuris suis.</title>
        <authorList>
            <person name="Jex A.R."/>
            <person name="Nejsum P."/>
            <person name="Schwarz E.M."/>
            <person name="Hu L."/>
            <person name="Young N.D."/>
            <person name="Hall R.S."/>
            <person name="Korhonen P.K."/>
            <person name="Liao S."/>
            <person name="Thamsborg S."/>
            <person name="Xia J."/>
            <person name="Xu P."/>
            <person name="Wang S."/>
            <person name="Scheerlinck J.P."/>
            <person name="Hofmann A."/>
            <person name="Sternberg P.W."/>
            <person name="Wang J."/>
            <person name="Gasser R.B."/>
        </authorList>
    </citation>
    <scope>NUCLEOTIDE SEQUENCE [LARGE SCALE GENOMIC DNA]</scope>
    <source>
        <strain evidence="3">DCEP-RM93M</strain>
    </source>
</reference>
<evidence type="ECO:0008006" key="5">
    <source>
        <dbReference type="Google" id="ProtNLM"/>
    </source>
</evidence>
<evidence type="ECO:0000256" key="2">
    <source>
        <dbReference type="SAM" id="SignalP"/>
    </source>
</evidence>
<feature type="region of interest" description="Disordered" evidence="1">
    <location>
        <begin position="27"/>
        <end position="78"/>
    </location>
</feature>
<evidence type="ECO:0000313" key="3">
    <source>
        <dbReference type="EMBL" id="KFD53637.1"/>
    </source>
</evidence>
<gene>
    <name evidence="3" type="ORF">M513_05553</name>
</gene>
<keyword evidence="2" id="KW-0732">Signal</keyword>
<sequence>MHSATIAVFSILLAVLCFEAHALRPFPKRKNHPEQNHAHRPAQHPANHRGHRRGQLPANRREHRPGQLPENHRVNTKL</sequence>
<feature type="chain" id="PRO_5001795132" description="Secreted protein" evidence="2">
    <location>
        <begin position="23"/>
        <end position="78"/>
    </location>
</feature>
<dbReference type="EMBL" id="KL363215">
    <property type="protein sequence ID" value="KFD53637.1"/>
    <property type="molecule type" value="Genomic_DNA"/>
</dbReference>
<name>A0A085M8U1_9BILA</name>